<dbReference type="Pfam" id="PF00583">
    <property type="entry name" value="Acetyltransf_1"/>
    <property type="match status" value="1"/>
</dbReference>
<evidence type="ECO:0000259" key="3">
    <source>
        <dbReference type="PROSITE" id="PS51186"/>
    </source>
</evidence>
<keyword evidence="1" id="KW-0808">Transferase</keyword>
<dbReference type="Gene3D" id="3.40.630.30">
    <property type="match status" value="1"/>
</dbReference>
<dbReference type="CDD" id="cd04301">
    <property type="entry name" value="NAT_SF"/>
    <property type="match status" value="1"/>
</dbReference>
<dbReference type="OrthoDB" id="47374at2759"/>
<dbReference type="EMBL" id="BDGX01000037">
    <property type="protein sequence ID" value="GAV53968.1"/>
    <property type="molecule type" value="Genomic_DNA"/>
</dbReference>
<dbReference type="SUPFAM" id="SSF55729">
    <property type="entry name" value="Acyl-CoA N-acyltransferases (Nat)"/>
    <property type="match status" value="1"/>
</dbReference>
<name>A0A1Q3AE59_ZYGRO</name>
<reference evidence="4 5" key="1">
    <citation type="submission" date="2016-08" db="EMBL/GenBank/DDBJ databases">
        <title>Draft genome sequence of allopolyploid Zygosaccharomyces rouxii.</title>
        <authorList>
            <person name="Watanabe J."/>
            <person name="Uehara K."/>
            <person name="Mogi Y."/>
            <person name="Tsukioka Y."/>
        </authorList>
    </citation>
    <scope>NUCLEOTIDE SEQUENCE [LARGE SCALE GENOMIC DNA]</scope>
    <source>
        <strain evidence="4 5">NBRC 110957</strain>
    </source>
</reference>
<organism evidence="4 5">
    <name type="scientific">Zygosaccharomyces rouxii</name>
    <dbReference type="NCBI Taxonomy" id="4956"/>
    <lineage>
        <taxon>Eukaryota</taxon>
        <taxon>Fungi</taxon>
        <taxon>Dikarya</taxon>
        <taxon>Ascomycota</taxon>
        <taxon>Saccharomycotina</taxon>
        <taxon>Saccharomycetes</taxon>
        <taxon>Saccharomycetales</taxon>
        <taxon>Saccharomycetaceae</taxon>
        <taxon>Zygosaccharomyces</taxon>
    </lineage>
</organism>
<dbReference type="PANTHER" id="PTHR42919:SF8">
    <property type="entry name" value="N-ALPHA-ACETYLTRANSFERASE 50"/>
    <property type="match status" value="1"/>
</dbReference>
<dbReference type="GO" id="GO:0016747">
    <property type="term" value="F:acyltransferase activity, transferring groups other than amino-acyl groups"/>
    <property type="evidence" value="ECO:0007669"/>
    <property type="project" value="InterPro"/>
</dbReference>
<protein>
    <recommendedName>
        <fullName evidence="3">N-acetyltransferase domain-containing protein</fullName>
    </recommendedName>
</protein>
<evidence type="ECO:0000256" key="1">
    <source>
        <dbReference type="ARBA" id="ARBA00022679"/>
    </source>
</evidence>
<evidence type="ECO:0000313" key="5">
    <source>
        <dbReference type="Proteomes" id="UP000187013"/>
    </source>
</evidence>
<dbReference type="GO" id="GO:0007064">
    <property type="term" value="P:mitotic sister chromatid cohesion"/>
    <property type="evidence" value="ECO:0007669"/>
    <property type="project" value="TreeGrafter"/>
</dbReference>
<dbReference type="InterPro" id="IPR000182">
    <property type="entry name" value="GNAT_dom"/>
</dbReference>
<evidence type="ECO:0000313" key="4">
    <source>
        <dbReference type="EMBL" id="GAV53968.1"/>
    </source>
</evidence>
<dbReference type="Proteomes" id="UP000187013">
    <property type="component" value="Unassembled WGS sequence"/>
</dbReference>
<evidence type="ECO:0000256" key="2">
    <source>
        <dbReference type="ARBA" id="ARBA00023315"/>
    </source>
</evidence>
<dbReference type="AlphaFoldDB" id="A0A1Q3AE59"/>
<dbReference type="GO" id="GO:0031415">
    <property type="term" value="C:NatA complex"/>
    <property type="evidence" value="ECO:0007669"/>
    <property type="project" value="TreeGrafter"/>
</dbReference>
<sequence length="164" mass="18275">MSRDIVSLDNVYANRLGTFVKLTNSVLPVQYPDSFFQEIVHSKSGKETFFAQLAFYSEVAVGAVKAKLIANKKGGILPHGVYIEVLAVLEHYSGKGIGTKLLKYVESEAKKHYQHALYVHVASDNISALTWYKKRGFEQDGDVLIDYYKNTKGSANALVLKKTL</sequence>
<dbReference type="PROSITE" id="PS51186">
    <property type="entry name" value="GNAT"/>
    <property type="match status" value="1"/>
</dbReference>
<feature type="domain" description="N-acetyltransferase" evidence="3">
    <location>
        <begin position="6"/>
        <end position="164"/>
    </location>
</feature>
<accession>A0A1Q3AE59</accession>
<keyword evidence="2" id="KW-0012">Acyltransferase</keyword>
<proteinExistence type="predicted"/>
<dbReference type="InterPro" id="IPR016181">
    <property type="entry name" value="Acyl_CoA_acyltransferase"/>
</dbReference>
<dbReference type="PANTHER" id="PTHR42919">
    <property type="entry name" value="N-ALPHA-ACETYLTRANSFERASE"/>
    <property type="match status" value="1"/>
</dbReference>
<dbReference type="InterPro" id="IPR051556">
    <property type="entry name" value="N-term/lysine_N-AcTrnsfr"/>
</dbReference>
<comment type="caution">
    <text evidence="4">The sequence shown here is derived from an EMBL/GenBank/DDBJ whole genome shotgun (WGS) entry which is preliminary data.</text>
</comment>
<gene>
    <name evidence="4" type="ORF">ZYGR_0AK04700</name>
</gene>